<comment type="caution">
    <text evidence="1">The sequence shown here is derived from an EMBL/GenBank/DDBJ whole genome shotgun (WGS) entry which is preliminary data.</text>
</comment>
<dbReference type="AlphaFoldDB" id="T0G5X0"/>
<name>T0G5X0_9SPHN</name>
<keyword evidence="2" id="KW-1185">Reference proteome</keyword>
<organism evidence="1 2">
    <name type="scientific">Sphingobium baderi LL03</name>
    <dbReference type="NCBI Taxonomy" id="1114964"/>
    <lineage>
        <taxon>Bacteria</taxon>
        <taxon>Pseudomonadati</taxon>
        <taxon>Pseudomonadota</taxon>
        <taxon>Alphaproteobacteria</taxon>
        <taxon>Sphingomonadales</taxon>
        <taxon>Sphingomonadaceae</taxon>
        <taxon>Sphingobium</taxon>
    </lineage>
</organism>
<dbReference type="EMBL" id="ATIB01000079">
    <property type="protein sequence ID" value="EQA99095.1"/>
    <property type="molecule type" value="Genomic_DNA"/>
</dbReference>
<sequence>MSLVLIQMLADEAIIEPDTVSRSAAIDSDKMSSTRLQAIEGDGWWPSRTIARIPGAIAVVVGATARQIPRSPLSIRFAA</sequence>
<evidence type="ECO:0000313" key="1">
    <source>
        <dbReference type="EMBL" id="EQA99095.1"/>
    </source>
</evidence>
<reference evidence="1 2" key="1">
    <citation type="journal article" date="2013" name="Genome Announc.">
        <title>Draft Genome Sequence of a Hexachlorocyclohexane-Degrading Bacterium, Sphingobium baderi Strain LL03T.</title>
        <authorList>
            <person name="Kaur J."/>
            <person name="Verma H."/>
            <person name="Tripathi C."/>
            <person name="Khurana J.P."/>
            <person name="Lal R."/>
        </authorList>
    </citation>
    <scope>NUCLEOTIDE SEQUENCE [LARGE SCALE GENOMIC DNA]</scope>
    <source>
        <strain evidence="1 2">LL03</strain>
    </source>
</reference>
<protein>
    <submittedName>
        <fullName evidence="1">Uncharacterized protein</fullName>
    </submittedName>
</protein>
<gene>
    <name evidence="1" type="ORF">L485_16215</name>
</gene>
<evidence type="ECO:0000313" key="2">
    <source>
        <dbReference type="Proteomes" id="UP000015524"/>
    </source>
</evidence>
<accession>T0G5X0</accession>
<proteinExistence type="predicted"/>
<dbReference type="Proteomes" id="UP000015524">
    <property type="component" value="Unassembled WGS sequence"/>
</dbReference>